<sequence>MPNTLATELENSGRTVEVIAAYVQHYVNERYQQAWQEMLPELEQTYATKGEPAYGLYCIRFFQPLKEELEQVGLQAEQNLPGNFPSSIEEWGPRDYRERRFWTVLRESNGEKLGTLVTRIFHDHTKLRLPQAPAVLPLSQTDDEAIKQFVMQID</sequence>
<dbReference type="OrthoDB" id="2863577at2"/>
<reference evidence="1 2" key="1">
    <citation type="submission" date="2019-01" db="EMBL/GenBank/DDBJ databases">
        <title>Ktedonosporobacter rubrisoli SCAWS-G2.</title>
        <authorList>
            <person name="Huang Y."/>
            <person name="Yan B."/>
        </authorList>
    </citation>
    <scope>NUCLEOTIDE SEQUENCE [LARGE SCALE GENOMIC DNA]</scope>
    <source>
        <strain evidence="1 2">SCAWS-G2</strain>
    </source>
</reference>
<name>A0A4P6JM78_KTERU</name>
<dbReference type="AlphaFoldDB" id="A0A4P6JM78"/>
<proteinExistence type="predicted"/>
<dbReference type="EMBL" id="CP035758">
    <property type="protein sequence ID" value="QBD76348.1"/>
    <property type="molecule type" value="Genomic_DNA"/>
</dbReference>
<organism evidence="1 2">
    <name type="scientific">Ktedonosporobacter rubrisoli</name>
    <dbReference type="NCBI Taxonomy" id="2509675"/>
    <lineage>
        <taxon>Bacteria</taxon>
        <taxon>Bacillati</taxon>
        <taxon>Chloroflexota</taxon>
        <taxon>Ktedonobacteria</taxon>
        <taxon>Ktedonobacterales</taxon>
        <taxon>Ktedonosporobacteraceae</taxon>
        <taxon>Ktedonosporobacter</taxon>
    </lineage>
</organism>
<protein>
    <submittedName>
        <fullName evidence="1">Uncharacterized protein</fullName>
    </submittedName>
</protein>
<gene>
    <name evidence="1" type="ORF">EPA93_10145</name>
</gene>
<keyword evidence="2" id="KW-1185">Reference proteome</keyword>
<accession>A0A4P6JM78</accession>
<dbReference type="Pfam" id="PF19486">
    <property type="entry name" value="DUF6022"/>
    <property type="match status" value="1"/>
</dbReference>
<dbReference type="KEGG" id="kbs:EPA93_10145"/>
<evidence type="ECO:0000313" key="1">
    <source>
        <dbReference type="EMBL" id="QBD76348.1"/>
    </source>
</evidence>
<dbReference type="RefSeq" id="WP_129887047.1">
    <property type="nucleotide sequence ID" value="NZ_CP035758.1"/>
</dbReference>
<dbReference type="InterPro" id="IPR046064">
    <property type="entry name" value="DUF6022"/>
</dbReference>
<dbReference type="Proteomes" id="UP000290365">
    <property type="component" value="Chromosome"/>
</dbReference>
<evidence type="ECO:0000313" key="2">
    <source>
        <dbReference type="Proteomes" id="UP000290365"/>
    </source>
</evidence>